<organism evidence="4 5">
    <name type="scientific">Pseudooceanicola algae</name>
    <dbReference type="NCBI Taxonomy" id="1537215"/>
    <lineage>
        <taxon>Bacteria</taxon>
        <taxon>Pseudomonadati</taxon>
        <taxon>Pseudomonadota</taxon>
        <taxon>Alphaproteobacteria</taxon>
        <taxon>Rhodobacterales</taxon>
        <taxon>Paracoccaceae</taxon>
        <taxon>Pseudooceanicola</taxon>
    </lineage>
</organism>
<sequence length="236" mass="25853">MSEWKARRFWKAADVVETPQGFSVQLDGRPVKTPAKAALALPSRALADRIAAEWQAQEDAIDPTSMPFMRTANSAIDKVATQHGEVAQLLADYGDSDLVCYRATSPVELVERQAAVWDPMLDWAATRLDARLEPRQGVIHDSQDPQALSRLSAQVAALSPFELAAFHDLVSLSGSLVLGFAAFLDAAATPEIWDMSRVDEDWQAEQWGLDDEAKAVADGKKVAFLHAKEFLDLVHG</sequence>
<evidence type="ECO:0000256" key="2">
    <source>
        <dbReference type="ARBA" id="ARBA00022946"/>
    </source>
</evidence>
<dbReference type="PANTHER" id="PTHR21013">
    <property type="entry name" value="ATP SYNTHASE MITOCHONDRIAL F1 COMPLEX ASSEMBLY FACTOR 2/ATP12 PROTEIN, MITOCHONDRIAL PRECURSOR"/>
    <property type="match status" value="1"/>
</dbReference>
<protein>
    <submittedName>
        <fullName evidence="4">Uncharacterized protein</fullName>
    </submittedName>
</protein>
<evidence type="ECO:0000256" key="1">
    <source>
        <dbReference type="ARBA" id="ARBA00008231"/>
    </source>
</evidence>
<dbReference type="InterPro" id="IPR042272">
    <property type="entry name" value="ATP12_ATP_synth-F1-assembly_N"/>
</dbReference>
<keyword evidence="3" id="KW-0143">Chaperone</keyword>
<evidence type="ECO:0000256" key="3">
    <source>
        <dbReference type="ARBA" id="ARBA00023186"/>
    </source>
</evidence>
<dbReference type="Proteomes" id="UP000283786">
    <property type="component" value="Chromosome"/>
</dbReference>
<gene>
    <name evidence="4" type="ORF">PSAL_020040</name>
</gene>
<evidence type="ECO:0000313" key="4">
    <source>
        <dbReference type="EMBL" id="QPM90764.1"/>
    </source>
</evidence>
<dbReference type="EMBL" id="CP060436">
    <property type="protein sequence ID" value="QPM90764.1"/>
    <property type="molecule type" value="Genomic_DNA"/>
</dbReference>
<dbReference type="SUPFAM" id="SSF160909">
    <property type="entry name" value="ATP12-like"/>
    <property type="match status" value="1"/>
</dbReference>
<comment type="similarity">
    <text evidence="1">Belongs to the ATP12 family.</text>
</comment>
<dbReference type="RefSeq" id="WP_119837903.1">
    <property type="nucleotide sequence ID" value="NZ_CP060436.1"/>
</dbReference>
<accession>A0A418SKK8</accession>
<dbReference type="Gene3D" id="3.30.2180.10">
    <property type="entry name" value="ATP12-like"/>
    <property type="match status" value="1"/>
</dbReference>
<dbReference type="KEGG" id="palw:PSAL_020040"/>
<evidence type="ECO:0000313" key="5">
    <source>
        <dbReference type="Proteomes" id="UP000283786"/>
    </source>
</evidence>
<reference evidence="4 5" key="1">
    <citation type="submission" date="2020-08" db="EMBL/GenBank/DDBJ databases">
        <title>Genome sequence of Rhodobacteraceae bacterium Lw-13e.</title>
        <authorList>
            <person name="Poehlein A."/>
            <person name="Wolter L."/>
            <person name="Daniel R."/>
            <person name="Brinkhoff T."/>
        </authorList>
    </citation>
    <scope>NUCLEOTIDE SEQUENCE [LARGE SCALE GENOMIC DNA]</scope>
    <source>
        <strain evidence="4 5">Lw-13e</strain>
    </source>
</reference>
<name>A0A418SKK8_9RHOB</name>
<dbReference type="GO" id="GO:0043461">
    <property type="term" value="P:proton-transporting ATP synthase complex assembly"/>
    <property type="evidence" value="ECO:0007669"/>
    <property type="project" value="InterPro"/>
</dbReference>
<dbReference type="AlphaFoldDB" id="A0A418SKK8"/>
<dbReference type="PANTHER" id="PTHR21013:SF10">
    <property type="entry name" value="ATP SYNTHASE MITOCHONDRIAL F1 COMPLEX ASSEMBLY FACTOR 2"/>
    <property type="match status" value="1"/>
</dbReference>
<dbReference type="InterPro" id="IPR011419">
    <property type="entry name" value="ATP12_ATP_synth-F1-assembly"/>
</dbReference>
<dbReference type="OrthoDB" id="9797825at2"/>
<keyword evidence="5" id="KW-1185">Reference proteome</keyword>
<dbReference type="InterPro" id="IPR023335">
    <property type="entry name" value="ATP12_ortho_dom_sf"/>
</dbReference>
<keyword evidence="2" id="KW-0809">Transit peptide</keyword>
<dbReference type="Pfam" id="PF07542">
    <property type="entry name" value="ATP12"/>
    <property type="match status" value="1"/>
</dbReference>
<proteinExistence type="inferred from homology"/>
<dbReference type="Gene3D" id="1.10.3580.10">
    <property type="entry name" value="ATP12 ATPase"/>
    <property type="match status" value="1"/>
</dbReference>